<dbReference type="InterPro" id="IPR000834">
    <property type="entry name" value="Peptidase_M14"/>
</dbReference>
<dbReference type="Gene3D" id="3.40.630.10">
    <property type="entry name" value="Zn peptidases"/>
    <property type="match status" value="1"/>
</dbReference>
<feature type="compositionally biased region" description="Low complexity" evidence="5">
    <location>
        <begin position="1892"/>
        <end position="1920"/>
    </location>
</feature>
<feature type="compositionally biased region" description="Basic and acidic residues" evidence="5">
    <location>
        <begin position="1295"/>
        <end position="1306"/>
    </location>
</feature>
<feature type="region of interest" description="Disordered" evidence="5">
    <location>
        <begin position="165"/>
        <end position="199"/>
    </location>
</feature>
<evidence type="ECO:0000256" key="3">
    <source>
        <dbReference type="PROSITE-ProRule" id="PRU01379"/>
    </source>
</evidence>
<organism evidence="7 8">
    <name type="scientific">Tetrahymena thermophila (strain SB210)</name>
    <dbReference type="NCBI Taxonomy" id="312017"/>
    <lineage>
        <taxon>Eukaryota</taxon>
        <taxon>Sar</taxon>
        <taxon>Alveolata</taxon>
        <taxon>Ciliophora</taxon>
        <taxon>Intramacronucleata</taxon>
        <taxon>Oligohymenophorea</taxon>
        <taxon>Hymenostomatida</taxon>
        <taxon>Tetrahymenina</taxon>
        <taxon>Tetrahymenidae</taxon>
        <taxon>Tetrahymena</taxon>
    </lineage>
</organism>
<dbReference type="PANTHER" id="PTHR12756">
    <property type="entry name" value="CYTOSOLIC CARBOXYPEPTIDASE"/>
    <property type="match status" value="1"/>
</dbReference>
<feature type="region of interest" description="Disordered" evidence="5">
    <location>
        <begin position="1180"/>
        <end position="1207"/>
    </location>
</feature>
<keyword evidence="7" id="KW-0121">Carboxypeptidase</keyword>
<feature type="region of interest" description="Disordered" evidence="5">
    <location>
        <begin position="1054"/>
        <end position="1118"/>
    </location>
</feature>
<dbReference type="SUPFAM" id="SSF53187">
    <property type="entry name" value="Zn-dependent exopeptidases"/>
    <property type="match status" value="1"/>
</dbReference>
<dbReference type="GO" id="GO:0006508">
    <property type="term" value="P:proteolysis"/>
    <property type="evidence" value="ECO:0007669"/>
    <property type="project" value="InterPro"/>
</dbReference>
<feature type="compositionally biased region" description="Polar residues" evidence="5">
    <location>
        <begin position="879"/>
        <end position="888"/>
    </location>
</feature>
<evidence type="ECO:0000256" key="1">
    <source>
        <dbReference type="ARBA" id="ARBA00001947"/>
    </source>
</evidence>
<feature type="compositionally biased region" description="Low complexity" evidence="5">
    <location>
        <begin position="1198"/>
        <end position="1207"/>
    </location>
</feature>
<name>I7MKG7_TETTS</name>
<gene>
    <name evidence="7" type="ORF">TTHERM_00289240</name>
</gene>
<keyword evidence="7" id="KW-0378">Hydrolase</keyword>
<feature type="compositionally biased region" description="Polar residues" evidence="5">
    <location>
        <begin position="182"/>
        <end position="194"/>
    </location>
</feature>
<dbReference type="eggNOG" id="KOG3641">
    <property type="taxonomic scope" value="Eukaryota"/>
</dbReference>
<feature type="region of interest" description="Disordered" evidence="5">
    <location>
        <begin position="80"/>
        <end position="99"/>
    </location>
</feature>
<comment type="cofactor">
    <cofactor evidence="1">
        <name>Zn(2+)</name>
        <dbReference type="ChEBI" id="CHEBI:29105"/>
    </cofactor>
</comment>
<feature type="compositionally biased region" description="Polar residues" evidence="5">
    <location>
        <begin position="1279"/>
        <end position="1294"/>
    </location>
</feature>
<feature type="active site" description="Proton donor/acceptor" evidence="3">
    <location>
        <position position="767"/>
    </location>
</feature>
<dbReference type="InterPro" id="IPR050821">
    <property type="entry name" value="Cytosolic_carboxypeptidase"/>
</dbReference>
<feature type="domain" description="Peptidase M14" evidence="6">
    <location>
        <begin position="527"/>
        <end position="793"/>
    </location>
</feature>
<feature type="compositionally biased region" description="Polar residues" evidence="5">
    <location>
        <begin position="1413"/>
        <end position="1430"/>
    </location>
</feature>
<feature type="region of interest" description="Disordered" evidence="5">
    <location>
        <begin position="919"/>
        <end position="966"/>
    </location>
</feature>
<evidence type="ECO:0000256" key="5">
    <source>
        <dbReference type="SAM" id="MobiDB-lite"/>
    </source>
</evidence>
<feature type="region of interest" description="Disordered" evidence="5">
    <location>
        <begin position="863"/>
        <end position="888"/>
    </location>
</feature>
<dbReference type="PANTHER" id="PTHR12756:SF11">
    <property type="entry name" value="CYTOSOLIC CARBOXYPEPTIDASE 1"/>
    <property type="match status" value="1"/>
</dbReference>
<dbReference type="Proteomes" id="UP000009168">
    <property type="component" value="Unassembled WGS sequence"/>
</dbReference>
<accession>I7MKG7</accession>
<dbReference type="KEGG" id="tet:TTHERM_00289240"/>
<feature type="compositionally biased region" description="Acidic residues" evidence="5">
    <location>
        <begin position="1056"/>
        <end position="1099"/>
    </location>
</feature>
<keyword evidence="4" id="KW-0175">Coiled coil</keyword>
<dbReference type="EMBL" id="GG662651">
    <property type="protein sequence ID" value="EAR98396.2"/>
    <property type="molecule type" value="Genomic_DNA"/>
</dbReference>
<dbReference type="OrthoDB" id="10253041at2759"/>
<dbReference type="PROSITE" id="PS52035">
    <property type="entry name" value="PEPTIDASE_M14"/>
    <property type="match status" value="1"/>
</dbReference>
<feature type="compositionally biased region" description="Basic and acidic residues" evidence="5">
    <location>
        <begin position="1"/>
        <end position="22"/>
    </location>
</feature>
<feature type="compositionally biased region" description="Basic and acidic residues" evidence="5">
    <location>
        <begin position="1391"/>
        <end position="1412"/>
    </location>
</feature>
<sequence>MHLESSEKDQIQLKQHHLEQQQKTESLYKSNLKDDIQKINISSNIMKDNSSKAPEKDAIKLKAKEEGFLAESSLLLNSESDIKSNQQSHSQSPIRKQFDQSIQRSKVIDNEQQLNQSIIGINNKISTQSKANSLISQKLSEPLPLLEKGKYDVYDLKPKIIINEQKSSSQMQNKRKRKKKVISTQIQNQDQNLSEDQKKQQFLKKQSRYRYVPDHKCVKISDNLERCNICFGTMSSEYYTKFTEDSIKYPYDICYIDYIPTFIKKMDIQIREKVNSYKKFLQLYTLQDMKQYAYYVIDRVSKYSGMEDFLSENKRIPKCLENYDQKVKCRDFDKIMVMGDYENSNIFSCSINKSNDQLMVLLKSDSNTKGCVHWFQFTVVAKEPCTIQFIILNNKRNGQHYKDGMKIAVMEQQEENKIQTQSSKCLQLRQNVVKQNWQRKSENIFYYKSNVDHAFYRQNTDNLTKEQLEKKQQKIQKRGYQTLDFTYTFEKAGQRVVFAHSYAYTFTDLCNFIASIEQNLKEQAQDNYEKEQQVLTQSSQDETIKIRTDDIYYKKKIIANSRLGLPIYQIKIATNKRQGPYRKRKRKVIYIISRQHPGESPSSFVCQGLISYLLSDQESSKFLRQIYIFKIIPMVNPDGVVLGNTRCNLSGFDLNRKWQFPDKKLTPEVYFIKEDIKQTQQKREVMMFCDLHGHSQLTNFFIYGCNKATDGGTTAWTKVRLLPHILAKRTDFFSLQECRFKVTDDRVTTARVTAWQELGIPYSFTVETSFYGYQKMVYDEKLNQSVKQFFHFTVEDLLKIGETIGQSFVEQALTLEQLQFELQLNKGNLNAKQKYLITDLVFNNNKGYDNIIEDNMKSTKGSLYNASNNNTSKNKSEDGQQSFQQSNTVQNCFQSTSSNIIGKQYSGYEEDQLKRKTTATFRSQSLGKQQIQKKGVQTPNMSEKKKQQTQSSQVNRGITINSEDLNSVDTQQIKNKQKRASKNQLNIFTSSNQLDAIQGQLQIDSHNVNSENQFQDIFRPILSQQQILQICPNIEKNWRDYFEKKDLENNFRLIEQGEDPNDLESLDGGSDSEPEDDLYEEDEWPFQINEDDEYEEEDNTKDLQNKKNQQSNDVKKPIQIQRKKIFSVHTYLNPQQQQQRYYYPITKVGQAFDSQQANQNFLPMPSAKTSVEPVALIKKHQKKKQLENQNKSPEYIKPYNNPQQNNGGNYINQIQNRSFEYNQKQQSQYFTLPTQNDIFQYEIVNSIQKQNISFKEQQAALKQKQMLLQQQLAQTDQMSLTQRQNKTYKTSKNSGVREKTQEDDRSNPALKVFNMEQIEGLALTKAVVDKNYKTIIQRKIEQKQLKQQNEKIQIGLLQQSRQKKLQDEYGQEGTYYSEDETIVINSQSQNKSRDRQNNSRINQKNEKIRERNISNSSVNYNQKRADSSNTHNKANQLLEDILFSKPSYHHHNLNNCNVKNENSNKSDCNSFGEQDQIKRSPNIEFRNSYRTNKQVSNKMALNQNQDGQNREIYLQTYIEKDIQLNEEHQKSNNNLFNMLHLDDTDQTDKERRKEYITSIQQRHKQLNNSNSNSAFQNLSHYESSPLRYGYAPEDQYNIDEQSSKNIDSHSSKNLKNKSNILVNQKENGNNPLQMKLKDCEQVNQPQKEFLDLKTSYNKKDYYQIKETNSLNLDKSFHSRKGSRNDFPIKASSRIGRNQYTNTQQFIQNLNSNQQQSQMFPNIQHPNSNNFSAQNELEVQHSILSHLDIRRAKNNTKNLSSDTRNIQLNQNLNNNSFSIGSEYNNNNNKNMNNNNKVIPNIKYNIYANNINKQEKSSLPQQSLSIGVQNNYSSQINNNHQNQIILNLNMFGNNRKIIPADQKIEQPSQNNLSSHNYSQIKTTSQVNIKSQVGSPNLNSPSPLLALNNKQNNKNSITLNQQI</sequence>
<dbReference type="GO" id="GO:0008270">
    <property type="term" value="F:zinc ion binding"/>
    <property type="evidence" value="ECO:0007669"/>
    <property type="project" value="InterPro"/>
</dbReference>
<comment type="similarity">
    <text evidence="2 3">Belongs to the peptidase M14 family.</text>
</comment>
<keyword evidence="7" id="KW-0645">Protease</keyword>
<feature type="region of interest" description="Disordered" evidence="5">
    <location>
        <begin position="1460"/>
        <end position="1481"/>
    </location>
</feature>
<feature type="compositionally biased region" description="Polar residues" evidence="5">
    <location>
        <begin position="954"/>
        <end position="966"/>
    </location>
</feature>
<evidence type="ECO:0000313" key="8">
    <source>
        <dbReference type="Proteomes" id="UP000009168"/>
    </source>
</evidence>
<evidence type="ECO:0000313" key="7">
    <source>
        <dbReference type="EMBL" id="EAR98396.2"/>
    </source>
</evidence>
<feature type="region of interest" description="Disordered" evidence="5">
    <location>
        <begin position="1279"/>
        <end position="1306"/>
    </location>
</feature>
<evidence type="ECO:0000256" key="2">
    <source>
        <dbReference type="ARBA" id="ARBA00005988"/>
    </source>
</evidence>
<feature type="region of interest" description="Disordered" evidence="5">
    <location>
        <begin position="1"/>
        <end position="26"/>
    </location>
</feature>
<protein>
    <submittedName>
        <fullName evidence="7">Zinc carboxypeptidase family protein</fullName>
    </submittedName>
</protein>
<feature type="region of interest" description="Disordered" evidence="5">
    <location>
        <begin position="1889"/>
        <end position="1920"/>
    </location>
</feature>
<dbReference type="GO" id="GO:0004181">
    <property type="term" value="F:metallocarboxypeptidase activity"/>
    <property type="evidence" value="ECO:0007669"/>
    <property type="project" value="InterPro"/>
</dbReference>
<proteinExistence type="inferred from homology"/>
<evidence type="ECO:0000256" key="4">
    <source>
        <dbReference type="SAM" id="Coils"/>
    </source>
</evidence>
<keyword evidence="8" id="KW-1185">Reference proteome</keyword>
<reference evidence="8" key="1">
    <citation type="journal article" date="2006" name="PLoS Biol.">
        <title>Macronuclear genome sequence of the ciliate Tetrahymena thermophila, a model eukaryote.</title>
        <authorList>
            <person name="Eisen J.A."/>
            <person name="Coyne R.S."/>
            <person name="Wu M."/>
            <person name="Wu D."/>
            <person name="Thiagarajan M."/>
            <person name="Wortman J.R."/>
            <person name="Badger J.H."/>
            <person name="Ren Q."/>
            <person name="Amedeo P."/>
            <person name="Jones K.M."/>
            <person name="Tallon L.J."/>
            <person name="Delcher A.L."/>
            <person name="Salzberg S.L."/>
            <person name="Silva J.C."/>
            <person name="Haas B.J."/>
            <person name="Majoros W.H."/>
            <person name="Farzad M."/>
            <person name="Carlton J.M."/>
            <person name="Smith R.K. Jr."/>
            <person name="Garg J."/>
            <person name="Pearlman R.E."/>
            <person name="Karrer K.M."/>
            <person name="Sun L."/>
            <person name="Manning G."/>
            <person name="Elde N.C."/>
            <person name="Turkewitz A.P."/>
            <person name="Asai D.J."/>
            <person name="Wilkes D.E."/>
            <person name="Wang Y."/>
            <person name="Cai H."/>
            <person name="Collins K."/>
            <person name="Stewart B.A."/>
            <person name="Lee S.R."/>
            <person name="Wilamowska K."/>
            <person name="Weinberg Z."/>
            <person name="Ruzzo W.L."/>
            <person name="Wloga D."/>
            <person name="Gaertig J."/>
            <person name="Frankel J."/>
            <person name="Tsao C.-C."/>
            <person name="Gorovsky M.A."/>
            <person name="Keeling P.J."/>
            <person name="Waller R.F."/>
            <person name="Patron N.J."/>
            <person name="Cherry J.M."/>
            <person name="Stover N.A."/>
            <person name="Krieger C.J."/>
            <person name="del Toro C."/>
            <person name="Ryder H.F."/>
            <person name="Williamson S.C."/>
            <person name="Barbeau R.A."/>
            <person name="Hamilton E.P."/>
            <person name="Orias E."/>
        </authorList>
    </citation>
    <scope>NUCLEOTIDE SEQUENCE [LARGE SCALE GENOMIC DNA]</scope>
    <source>
        <strain evidence="8">SB210</strain>
    </source>
</reference>
<feature type="compositionally biased region" description="Polar residues" evidence="5">
    <location>
        <begin position="83"/>
        <end position="99"/>
    </location>
</feature>
<evidence type="ECO:0000259" key="6">
    <source>
        <dbReference type="PROSITE" id="PS52035"/>
    </source>
</evidence>
<feature type="coiled-coil region" evidence="4">
    <location>
        <begin position="513"/>
        <end position="541"/>
    </location>
</feature>
<feature type="region of interest" description="Disordered" evidence="5">
    <location>
        <begin position="1380"/>
        <end position="1430"/>
    </location>
</feature>
<dbReference type="InParanoid" id="I7MKG7"/>
<dbReference type="RefSeq" id="XP_001018641.2">
    <property type="nucleotide sequence ID" value="XM_001018641.3"/>
</dbReference>
<feature type="compositionally biased region" description="Polar residues" evidence="5">
    <location>
        <begin position="919"/>
        <end position="941"/>
    </location>
</feature>
<dbReference type="GeneID" id="7846870"/>